<keyword evidence="2" id="KW-0812">Transmembrane</keyword>
<protein>
    <recommendedName>
        <fullName evidence="5">Fam-b protein</fullName>
    </recommendedName>
</protein>
<name>V7PDA0_PLAYE</name>
<accession>V7PDA0</accession>
<dbReference type="NCBIfam" id="TIGR01597">
    <property type="entry name" value="PYST-B"/>
    <property type="match status" value="1"/>
</dbReference>
<evidence type="ECO:0000256" key="2">
    <source>
        <dbReference type="SAM" id="Phobius"/>
    </source>
</evidence>
<feature type="transmembrane region" description="Helical" evidence="2">
    <location>
        <begin position="225"/>
        <end position="252"/>
    </location>
</feature>
<keyword evidence="4" id="KW-1185">Reference proteome</keyword>
<feature type="transmembrane region" description="Helical" evidence="2">
    <location>
        <begin position="27"/>
        <end position="45"/>
    </location>
</feature>
<keyword evidence="2" id="KW-1133">Transmembrane helix</keyword>
<dbReference type="EMBL" id="KI635795">
    <property type="protein sequence ID" value="ETB57404.1"/>
    <property type="molecule type" value="Genomic_DNA"/>
</dbReference>
<organism evidence="3 4">
    <name type="scientific">Plasmodium yoelii 17X</name>
    <dbReference type="NCBI Taxonomy" id="1323249"/>
    <lineage>
        <taxon>Eukaryota</taxon>
        <taxon>Sar</taxon>
        <taxon>Alveolata</taxon>
        <taxon>Apicomplexa</taxon>
        <taxon>Aconoidasida</taxon>
        <taxon>Haemosporida</taxon>
        <taxon>Plasmodiidae</taxon>
        <taxon>Plasmodium</taxon>
        <taxon>Plasmodium (Vinckeia)</taxon>
    </lineage>
</organism>
<dbReference type="AlphaFoldDB" id="V7PDA0"/>
<dbReference type="InterPro" id="IPR006484">
    <property type="entry name" value="PYST_B"/>
</dbReference>
<sequence length="273" mass="32954">MRVAILKYVFFSIVICSFEYAKNFSHLFFYINLILLFHILELYYVNERTICFERNITNFRNNRILADTDNQFDLNEFYQSILSLADQFNEYNVDDEKIIYLRNIINSHVKKHKENNTLPNLNNVNRKTKKLIDELRKELEEVKKELDNKRNDELPIQQIQDKRITKKDKNTYVLEQKDFKHLENYENILETEDGKIENEYNEITSNNNYKEPKTNRKFKKVKKKLFKMMITSSTFLAIILSSGLAIPFMLLITQDLFDGIKNWWEIYELNIKK</sequence>
<keyword evidence="2" id="KW-0472">Membrane</keyword>
<reference evidence="3 4" key="1">
    <citation type="submission" date="2013-11" db="EMBL/GenBank/DDBJ databases">
        <title>The Genome Sequence of Plasmodium yoelii 17X.</title>
        <authorList>
            <consortium name="The Broad Institute Genomics Platform"/>
            <consortium name="The Broad Institute Genome Sequencing Center for Infectious Disease"/>
            <person name="Neafsey D."/>
            <person name="Adams J."/>
            <person name="Walker B."/>
            <person name="Young S.K."/>
            <person name="Zeng Q."/>
            <person name="Gargeya S."/>
            <person name="Fitzgerald M."/>
            <person name="Haas B."/>
            <person name="Abouelleil A."/>
            <person name="Alvarado L."/>
            <person name="Chapman S.B."/>
            <person name="Gainer-Dewar J."/>
            <person name="Goldberg J."/>
            <person name="Griggs A."/>
            <person name="Gujja S."/>
            <person name="Hansen M."/>
            <person name="Howarth C."/>
            <person name="Imamovic A."/>
            <person name="Ireland A."/>
            <person name="Larimer J."/>
            <person name="McCowan C."/>
            <person name="Murphy C."/>
            <person name="Pearson M."/>
            <person name="Poon T.W."/>
            <person name="Priest M."/>
            <person name="Roberts A."/>
            <person name="Saif S."/>
            <person name="Shea T."/>
            <person name="Sykes S."/>
            <person name="Wortman J."/>
            <person name="Nusbaum C."/>
            <person name="Birren B."/>
        </authorList>
    </citation>
    <scope>NUCLEOTIDE SEQUENCE [LARGE SCALE GENOMIC DNA]</scope>
    <source>
        <strain evidence="3 4">17X</strain>
    </source>
</reference>
<proteinExistence type="predicted"/>
<evidence type="ECO:0000256" key="1">
    <source>
        <dbReference type="SAM" id="Coils"/>
    </source>
</evidence>
<dbReference type="Pfam" id="PF09592">
    <property type="entry name" value="DUF2031"/>
    <property type="match status" value="1"/>
</dbReference>
<gene>
    <name evidence="3" type="ORF">YYC_04304</name>
</gene>
<keyword evidence="1" id="KW-0175">Coiled coil</keyword>
<evidence type="ECO:0008006" key="5">
    <source>
        <dbReference type="Google" id="ProtNLM"/>
    </source>
</evidence>
<feature type="coiled-coil region" evidence="1">
    <location>
        <begin position="118"/>
        <end position="152"/>
    </location>
</feature>
<evidence type="ECO:0000313" key="4">
    <source>
        <dbReference type="Proteomes" id="UP000018538"/>
    </source>
</evidence>
<evidence type="ECO:0000313" key="3">
    <source>
        <dbReference type="EMBL" id="ETB57404.1"/>
    </source>
</evidence>
<dbReference type="Proteomes" id="UP000018538">
    <property type="component" value="Unassembled WGS sequence"/>
</dbReference>